<dbReference type="Proteomes" id="UP001169063">
    <property type="component" value="Unassembled WGS sequence"/>
</dbReference>
<proteinExistence type="predicted"/>
<protein>
    <recommendedName>
        <fullName evidence="3">DUF3887 domain-containing protein</fullName>
    </recommendedName>
</protein>
<keyword evidence="2" id="KW-1185">Reference proteome</keyword>
<dbReference type="EMBL" id="JAUKTR010000002">
    <property type="protein sequence ID" value="MDO1558880.1"/>
    <property type="molecule type" value="Genomic_DNA"/>
</dbReference>
<evidence type="ECO:0008006" key="3">
    <source>
        <dbReference type="Google" id="ProtNLM"/>
    </source>
</evidence>
<dbReference type="RefSeq" id="WP_302109313.1">
    <property type="nucleotide sequence ID" value="NZ_JAUKTR010000002.1"/>
</dbReference>
<name>A0ABT8SJY3_9CAUL</name>
<comment type="caution">
    <text evidence="1">The sequence shown here is derived from an EMBL/GenBank/DDBJ whole genome shotgun (WGS) entry which is preliminary data.</text>
</comment>
<sequence>MIAFGLVAALFAAQDSAMTQAEGHRASEAHGQDPAHFATARHAQHMLSDFIADAQAGRVAYETMTPEMAAAARPQEAGMLQFIAQAGALQSIEHVGEQNGGHAFTVTFDNGATSWLISINAENKIAGLGVQPVQ</sequence>
<reference evidence="1" key="1">
    <citation type="submission" date="2023-07" db="EMBL/GenBank/DDBJ databases">
        <title>Brevundimonas soil sp. nov., isolated from the soil of chemical plant.</title>
        <authorList>
            <person name="Wu N."/>
        </authorList>
    </citation>
    <scope>NUCLEOTIDE SEQUENCE</scope>
    <source>
        <strain evidence="1">XZ-24</strain>
    </source>
</reference>
<evidence type="ECO:0000313" key="1">
    <source>
        <dbReference type="EMBL" id="MDO1558880.1"/>
    </source>
</evidence>
<organism evidence="1 2">
    <name type="scientific">Peiella sedimenti</name>
    <dbReference type="NCBI Taxonomy" id="3061083"/>
    <lineage>
        <taxon>Bacteria</taxon>
        <taxon>Pseudomonadati</taxon>
        <taxon>Pseudomonadota</taxon>
        <taxon>Alphaproteobacteria</taxon>
        <taxon>Caulobacterales</taxon>
        <taxon>Caulobacteraceae</taxon>
        <taxon>Peiella</taxon>
    </lineage>
</organism>
<gene>
    <name evidence="1" type="ORF">Q0812_05505</name>
</gene>
<accession>A0ABT8SJY3</accession>
<evidence type="ECO:0000313" key="2">
    <source>
        <dbReference type="Proteomes" id="UP001169063"/>
    </source>
</evidence>